<accession>A0A2J6RU66</accession>
<evidence type="ECO:0000313" key="2">
    <source>
        <dbReference type="EMBL" id="PMD42055.1"/>
    </source>
</evidence>
<dbReference type="AlphaFoldDB" id="A0A2J6RU66"/>
<dbReference type="EMBL" id="KZ613943">
    <property type="protein sequence ID" value="PMD42055.1"/>
    <property type="molecule type" value="Genomic_DNA"/>
</dbReference>
<reference evidence="2 3" key="1">
    <citation type="submission" date="2016-04" db="EMBL/GenBank/DDBJ databases">
        <title>A degradative enzymes factory behind the ericoid mycorrhizal symbiosis.</title>
        <authorList>
            <consortium name="DOE Joint Genome Institute"/>
            <person name="Martino E."/>
            <person name="Morin E."/>
            <person name="Grelet G."/>
            <person name="Kuo A."/>
            <person name="Kohler A."/>
            <person name="Daghino S."/>
            <person name="Barry K."/>
            <person name="Choi C."/>
            <person name="Cichocki N."/>
            <person name="Clum A."/>
            <person name="Copeland A."/>
            <person name="Hainaut M."/>
            <person name="Haridas S."/>
            <person name="Labutti K."/>
            <person name="Lindquist E."/>
            <person name="Lipzen A."/>
            <person name="Khouja H.-R."/>
            <person name="Murat C."/>
            <person name="Ohm R."/>
            <person name="Olson A."/>
            <person name="Spatafora J."/>
            <person name="Veneault-Fourrey C."/>
            <person name="Henrissat B."/>
            <person name="Grigoriev I."/>
            <person name="Martin F."/>
            <person name="Perotto S."/>
        </authorList>
    </citation>
    <scope>NUCLEOTIDE SEQUENCE [LARGE SCALE GENOMIC DNA]</scope>
    <source>
        <strain evidence="2 3">F</strain>
    </source>
</reference>
<protein>
    <submittedName>
        <fullName evidence="2">Uncharacterized protein</fullName>
    </submittedName>
</protein>
<evidence type="ECO:0000313" key="3">
    <source>
        <dbReference type="Proteomes" id="UP000235786"/>
    </source>
</evidence>
<keyword evidence="3" id="KW-1185">Reference proteome</keyword>
<organism evidence="2 3">
    <name type="scientific">Hyaloscypha variabilis (strain UAMH 11265 / GT02V1 / F)</name>
    <name type="common">Meliniomyces variabilis</name>
    <dbReference type="NCBI Taxonomy" id="1149755"/>
    <lineage>
        <taxon>Eukaryota</taxon>
        <taxon>Fungi</taxon>
        <taxon>Dikarya</taxon>
        <taxon>Ascomycota</taxon>
        <taxon>Pezizomycotina</taxon>
        <taxon>Leotiomycetes</taxon>
        <taxon>Helotiales</taxon>
        <taxon>Hyaloscyphaceae</taxon>
        <taxon>Hyaloscypha</taxon>
        <taxon>Hyaloscypha variabilis</taxon>
    </lineage>
</organism>
<name>A0A2J6RU66_HYAVF</name>
<gene>
    <name evidence="2" type="ORF">L207DRAFT_305659</name>
</gene>
<evidence type="ECO:0000256" key="1">
    <source>
        <dbReference type="SAM" id="MobiDB-lite"/>
    </source>
</evidence>
<dbReference type="Proteomes" id="UP000235786">
    <property type="component" value="Unassembled WGS sequence"/>
</dbReference>
<feature type="compositionally biased region" description="Polar residues" evidence="1">
    <location>
        <begin position="95"/>
        <end position="132"/>
    </location>
</feature>
<sequence length="218" mass="24537">MHHQVYSSLDCHESPKAATGFACQAEGLINQAQDNDNRTPMHVGKRRKRIKYSNPCGPTMHAGTSSPVYIPHSESLREEFLEAVFEDGESFRSPCPTTSTLSRGSGNSQQANTATLSSLQSEDSESIQSPQRRIQGDDDEEHDGPYRASKQDLPGLEDTVGKDRHRSNRIVCPFHLFRKDIYCKNKTTGKKYETCSGPGWRTMHHLKLVKNDFRQTKV</sequence>
<proteinExistence type="predicted"/>
<feature type="region of interest" description="Disordered" evidence="1">
    <location>
        <begin position="90"/>
        <end position="162"/>
    </location>
</feature>